<dbReference type="GO" id="GO:0007095">
    <property type="term" value="P:mitotic G2 DNA damage checkpoint signaling"/>
    <property type="evidence" value="ECO:0007669"/>
    <property type="project" value="TreeGrafter"/>
</dbReference>
<protein>
    <recommendedName>
        <fullName evidence="16">Double-strand break repair protein</fullName>
    </recommendedName>
</protein>
<keyword evidence="5" id="KW-0158">Chromosome</keyword>
<dbReference type="Gene3D" id="3.30.110.110">
    <property type="entry name" value="Mre11, capping domain"/>
    <property type="match status" value="1"/>
</dbReference>
<dbReference type="GO" id="GO:0006303">
    <property type="term" value="P:double-strand break repair via nonhomologous end joining"/>
    <property type="evidence" value="ECO:0007669"/>
    <property type="project" value="TreeGrafter"/>
</dbReference>
<reference evidence="21 22" key="1">
    <citation type="submission" date="2014-03" db="EMBL/GenBank/DDBJ databases">
        <title>The genome of Kluyveromyces dobzhanskii.</title>
        <authorList>
            <person name="Nystedt B."/>
            <person name="Astrom S."/>
        </authorList>
    </citation>
    <scope>NUCLEOTIDE SEQUENCE [LARGE SCALE GENOMIC DNA]</scope>
    <source>
        <strain evidence="21 22">CBS 2104</strain>
    </source>
</reference>
<keyword evidence="12 16" id="KW-0234">DNA repair</keyword>
<keyword evidence="8 16" id="KW-0255">Endonuclease</keyword>
<dbReference type="Proteomes" id="UP000031516">
    <property type="component" value="Unassembled WGS sequence"/>
</dbReference>
<feature type="compositionally biased region" description="Acidic residues" evidence="19">
    <location>
        <begin position="545"/>
        <end position="555"/>
    </location>
</feature>
<dbReference type="PANTHER" id="PTHR10139">
    <property type="entry name" value="DOUBLE-STRAND BREAK REPAIR PROTEIN MRE11"/>
    <property type="match status" value="1"/>
</dbReference>
<dbReference type="InterPro" id="IPR003701">
    <property type="entry name" value="Mre11"/>
</dbReference>
<evidence type="ECO:0000256" key="19">
    <source>
        <dbReference type="SAM" id="MobiDB-lite"/>
    </source>
</evidence>
<dbReference type="FunFam" id="3.60.21.10:FF:000011">
    <property type="entry name" value="Double-strand break repair protein"/>
    <property type="match status" value="1"/>
</dbReference>
<proteinExistence type="inferred from homology"/>
<evidence type="ECO:0000256" key="17">
    <source>
        <dbReference type="PIRSR" id="PIRSR000882-1"/>
    </source>
</evidence>
<evidence type="ECO:0000256" key="7">
    <source>
        <dbReference type="ARBA" id="ARBA00022723"/>
    </source>
</evidence>
<dbReference type="GO" id="GO:0035861">
    <property type="term" value="C:site of double-strand break"/>
    <property type="evidence" value="ECO:0007669"/>
    <property type="project" value="TreeGrafter"/>
</dbReference>
<dbReference type="GO" id="GO:0042138">
    <property type="term" value="P:meiotic DNA double-strand break formation"/>
    <property type="evidence" value="ECO:0007669"/>
    <property type="project" value="TreeGrafter"/>
</dbReference>
<feature type="compositionally biased region" description="Basic residues" evidence="19">
    <location>
        <begin position="591"/>
        <end position="601"/>
    </location>
</feature>
<keyword evidence="13 16" id="KW-0464">Manganese</keyword>
<comment type="function">
    <text evidence="16">Core component of the MRN complex, which plays a central role in double-strand break (DSB) repair, DNA recombination, maintenance of telomere integrity and meiosis. The MRN complex is involved in the repair of DNA double-strand breaks (DSBs) via homologous recombination (HR), an error-free mechanism which primarily occurs during S and G2 phases. The complex (1) mediates the end resection of damaged DNA, which generates proper single-stranded DNA, a key initial steps in HR, and is (2) required for the recruitment of other repair factors and efficient activation of ATM and ATR upon DNA damage. Within the MRN complex, MRE11 possesses both single-strand endonuclease activity and double-strand-specific 3'-5' exonuclease activity. MRE11 first endonucleolytically cleaves the 5' strand at DNA DSB ends to prevent non-homologous end joining (NHEJ) and licence HR. It then generates a single-stranded DNA gap via 3' to 5' exonucleolytic degradation, which is required for single-strand invasion and recombination.</text>
</comment>
<dbReference type="GO" id="GO:0030145">
    <property type="term" value="F:manganese ion binding"/>
    <property type="evidence" value="ECO:0007669"/>
    <property type="project" value="UniProtKB-UniRule"/>
</dbReference>
<comment type="subcellular location">
    <subcellularLocation>
        <location evidence="3">Chromosome</location>
    </subcellularLocation>
    <subcellularLocation>
        <location evidence="2 16">Nucleus</location>
    </subcellularLocation>
</comment>
<keyword evidence="10 16" id="KW-0378">Hydrolase</keyword>
<dbReference type="PIRSF" id="PIRSF000882">
    <property type="entry name" value="DSB_repair_MRE11"/>
    <property type="match status" value="1"/>
</dbReference>
<evidence type="ECO:0000313" key="21">
    <source>
        <dbReference type="EMBL" id="CDO93034.1"/>
    </source>
</evidence>
<keyword evidence="6 16" id="KW-0540">Nuclease</keyword>
<keyword evidence="9 16" id="KW-0227">DNA damage</keyword>
<dbReference type="Gene3D" id="3.60.21.10">
    <property type="match status" value="1"/>
</dbReference>
<evidence type="ECO:0000256" key="13">
    <source>
        <dbReference type="ARBA" id="ARBA00023211"/>
    </source>
</evidence>
<dbReference type="GO" id="GO:0031573">
    <property type="term" value="P:mitotic intra-S DNA damage checkpoint signaling"/>
    <property type="evidence" value="ECO:0007669"/>
    <property type="project" value="TreeGrafter"/>
</dbReference>
<feature type="compositionally biased region" description="Low complexity" evidence="19">
    <location>
        <begin position="519"/>
        <end position="528"/>
    </location>
</feature>
<evidence type="ECO:0000256" key="9">
    <source>
        <dbReference type="ARBA" id="ARBA00022763"/>
    </source>
</evidence>
<evidence type="ECO:0000256" key="11">
    <source>
        <dbReference type="ARBA" id="ARBA00022839"/>
    </source>
</evidence>
<dbReference type="GO" id="GO:0030870">
    <property type="term" value="C:Mre11 complex"/>
    <property type="evidence" value="ECO:0007669"/>
    <property type="project" value="UniProtKB-UniRule"/>
</dbReference>
<keyword evidence="14 16" id="KW-0539">Nucleus</keyword>
<dbReference type="CDD" id="cd00840">
    <property type="entry name" value="MPP_Mre11_N"/>
    <property type="match status" value="1"/>
</dbReference>
<dbReference type="Pfam" id="PF04152">
    <property type="entry name" value="Mre11_DNA_bind"/>
    <property type="match status" value="1"/>
</dbReference>
<dbReference type="Pfam" id="PF00149">
    <property type="entry name" value="Metallophos"/>
    <property type="match status" value="1"/>
</dbReference>
<dbReference type="InterPro" id="IPR029052">
    <property type="entry name" value="Metallo-depent_PP-like"/>
</dbReference>
<dbReference type="InterPro" id="IPR004843">
    <property type="entry name" value="Calcineurin-like_PHP"/>
</dbReference>
<dbReference type="SMART" id="SM01347">
    <property type="entry name" value="Mre11_DNA_bind"/>
    <property type="match status" value="1"/>
</dbReference>
<dbReference type="PANTHER" id="PTHR10139:SF1">
    <property type="entry name" value="DOUBLE-STRAND BREAK REPAIR PROTEIN MRE11"/>
    <property type="match status" value="1"/>
</dbReference>
<sequence>MEEVDYFPATDTIRILITTDNHVGYNENDAITGDDSWKTFNEIMLIAKDYHVDMVLQGGDLFHVNKPSKKSMYQVIKTLRTCCMGDKPCELELLSDPAESFRYSDFPYVNYEDPNLNISIPVFSISGNHDDASGDGLLSPMDILQVSGLVNHFGKVQETDNIEVSPLLFKKGNTMLALYGLASVRDERLFRTFKEGKVRFNVPESQDGELFNLMCVHQNHTSHTNTAFLPETFLPDFLDLVVWGHEHECIPHLVHNPIKKFDVLQAGSSVATSLCDAEAKPKQVFLLEISAGSNPLLIPVPLKTVRPFIMKDISLRDFPQLKPLDKDAISQFLYEQIEIMVNEALAKESNLGSAEGNVDEVLPLIRLRVNYSGGVDSQVDYQVENPRRFSNRFVGKVANTNNVVQFYKSRTPAASNKKKLKFDTSDTSLLSEQEVGDLQVQTLVNDFLHKMKLSLLPELGLNEAIRQFVDKDDKNALKMFIDTEISHEVDILAQNKDVVTTDDATNLKKLLREVKKTNSISSSTPTEPSKSKSSRALSKSTVVSSEEEEDEDDSENVAQPNASSKSVKSKTRNAKVTEAFHVYGNSNVSSQRRRLTTRKRTHVDSEIELDSPNNDSGGDEDHEYMISSESDGEEVSAKLYSPTIQDSVSNYEVENEEMSPKKPARRTTRTKTAPKAKLPSKQKPKAATKAKTVKTPKTDALSELLARRSK</sequence>
<evidence type="ECO:0000256" key="6">
    <source>
        <dbReference type="ARBA" id="ARBA00022722"/>
    </source>
</evidence>
<keyword evidence="7" id="KW-0479">Metal-binding</keyword>
<dbReference type="GO" id="GO:0008296">
    <property type="term" value="F:3'-5'-DNA exonuclease activity"/>
    <property type="evidence" value="ECO:0007669"/>
    <property type="project" value="InterPro"/>
</dbReference>
<evidence type="ECO:0000256" key="12">
    <source>
        <dbReference type="ARBA" id="ARBA00023204"/>
    </source>
</evidence>
<dbReference type="EMBL" id="CCBQ010000019">
    <property type="protein sequence ID" value="CDO93034.1"/>
    <property type="molecule type" value="Genomic_DNA"/>
</dbReference>
<comment type="caution">
    <text evidence="21">The sequence shown here is derived from an EMBL/GenBank/DDBJ whole genome shotgun (WGS) entry which is preliminary data.</text>
</comment>
<feature type="region of interest" description="Disordered" evidence="19">
    <location>
        <begin position="517"/>
        <end position="710"/>
    </location>
</feature>
<evidence type="ECO:0000259" key="20">
    <source>
        <dbReference type="SMART" id="SM01347"/>
    </source>
</evidence>
<evidence type="ECO:0000256" key="1">
    <source>
        <dbReference type="ARBA" id="ARBA00001936"/>
    </source>
</evidence>
<evidence type="ECO:0000256" key="5">
    <source>
        <dbReference type="ARBA" id="ARBA00022454"/>
    </source>
</evidence>
<comment type="cofactor">
    <cofactor evidence="1 16">
        <name>Mn(2+)</name>
        <dbReference type="ChEBI" id="CHEBI:29035"/>
    </cofactor>
</comment>
<dbReference type="GO" id="GO:0000723">
    <property type="term" value="P:telomere maintenance"/>
    <property type="evidence" value="ECO:0007669"/>
    <property type="project" value="TreeGrafter"/>
</dbReference>
<keyword evidence="15 16" id="KW-0469">Meiosis</keyword>
<evidence type="ECO:0000256" key="15">
    <source>
        <dbReference type="ARBA" id="ARBA00023254"/>
    </source>
</evidence>
<comment type="similarity">
    <text evidence="4 16 18">Belongs to the MRE11/RAD32 family.</text>
</comment>
<evidence type="ECO:0000256" key="14">
    <source>
        <dbReference type="ARBA" id="ARBA00023242"/>
    </source>
</evidence>
<evidence type="ECO:0000313" key="22">
    <source>
        <dbReference type="Proteomes" id="UP000031516"/>
    </source>
</evidence>
<feature type="compositionally biased region" description="Basic residues" evidence="19">
    <location>
        <begin position="662"/>
        <end position="694"/>
    </location>
</feature>
<dbReference type="AlphaFoldDB" id="A0A0A8L4H0"/>
<evidence type="ECO:0000256" key="4">
    <source>
        <dbReference type="ARBA" id="ARBA00009028"/>
    </source>
</evidence>
<keyword evidence="22" id="KW-1185">Reference proteome</keyword>
<dbReference type="InterPro" id="IPR007281">
    <property type="entry name" value="Mre11_DNA-bd"/>
</dbReference>
<feature type="compositionally biased region" description="Polar residues" evidence="19">
    <location>
        <begin position="556"/>
        <end position="566"/>
    </location>
</feature>
<evidence type="ECO:0000256" key="2">
    <source>
        <dbReference type="ARBA" id="ARBA00004123"/>
    </source>
</evidence>
<organism evidence="21 22">
    <name type="scientific">Kluyveromyces dobzhanskii CBS 2104</name>
    <dbReference type="NCBI Taxonomy" id="1427455"/>
    <lineage>
        <taxon>Eukaryota</taxon>
        <taxon>Fungi</taxon>
        <taxon>Dikarya</taxon>
        <taxon>Ascomycota</taxon>
        <taxon>Saccharomycotina</taxon>
        <taxon>Saccharomycetes</taxon>
        <taxon>Saccharomycetales</taxon>
        <taxon>Saccharomycetaceae</taxon>
        <taxon>Kluyveromyces</taxon>
    </lineage>
</organism>
<evidence type="ECO:0000256" key="8">
    <source>
        <dbReference type="ARBA" id="ARBA00022759"/>
    </source>
</evidence>
<feature type="domain" description="Mre11 DNA-binding" evidence="20">
    <location>
        <begin position="295"/>
        <end position="468"/>
    </location>
</feature>
<dbReference type="OrthoDB" id="30417at2759"/>
<feature type="active site" description="Proton donor" evidence="17">
    <location>
        <position position="129"/>
    </location>
</feature>
<dbReference type="InterPro" id="IPR038487">
    <property type="entry name" value="Mre11_capping_dom"/>
</dbReference>
<dbReference type="GO" id="GO:0000724">
    <property type="term" value="P:double-strand break repair via homologous recombination"/>
    <property type="evidence" value="ECO:0007669"/>
    <property type="project" value="TreeGrafter"/>
</dbReference>
<evidence type="ECO:0000256" key="16">
    <source>
        <dbReference type="PIRNR" id="PIRNR000882"/>
    </source>
</evidence>
<evidence type="ECO:0000256" key="3">
    <source>
        <dbReference type="ARBA" id="ARBA00004286"/>
    </source>
</evidence>
<evidence type="ECO:0000256" key="10">
    <source>
        <dbReference type="ARBA" id="ARBA00022801"/>
    </source>
</evidence>
<keyword evidence="11 16" id="KW-0269">Exonuclease</keyword>
<dbReference type="GO" id="GO:0097552">
    <property type="term" value="P:mitochondrial double-strand break repair via homologous recombination"/>
    <property type="evidence" value="ECO:0007669"/>
    <property type="project" value="TreeGrafter"/>
</dbReference>
<dbReference type="InterPro" id="IPR041796">
    <property type="entry name" value="Mre11_N"/>
</dbReference>
<gene>
    <name evidence="21" type="ORF">KLDO_g1340</name>
</gene>
<name>A0A0A8L4H0_9SACH</name>
<feature type="compositionally biased region" description="Polar residues" evidence="19">
    <location>
        <begin position="642"/>
        <end position="652"/>
    </location>
</feature>
<accession>A0A0A8L4H0</accession>
<dbReference type="NCBIfam" id="TIGR00583">
    <property type="entry name" value="mre11"/>
    <property type="match status" value="1"/>
</dbReference>
<dbReference type="SUPFAM" id="SSF56300">
    <property type="entry name" value="Metallo-dependent phosphatases"/>
    <property type="match status" value="1"/>
</dbReference>
<dbReference type="GO" id="GO:0000014">
    <property type="term" value="F:single-stranded DNA endodeoxyribonuclease activity"/>
    <property type="evidence" value="ECO:0007669"/>
    <property type="project" value="TreeGrafter"/>
</dbReference>
<evidence type="ECO:0000256" key="18">
    <source>
        <dbReference type="RuleBase" id="RU003447"/>
    </source>
</evidence>